<comment type="caution">
    <text evidence="1">The sequence shown here is derived from an EMBL/GenBank/DDBJ whole genome shotgun (WGS) entry which is preliminary data.</text>
</comment>
<proteinExistence type="predicted"/>
<gene>
    <name evidence="1" type="ORF">T11_10084</name>
</gene>
<organism evidence="1 2">
    <name type="scientific">Trichinella zimbabwensis</name>
    <dbReference type="NCBI Taxonomy" id="268475"/>
    <lineage>
        <taxon>Eukaryota</taxon>
        <taxon>Metazoa</taxon>
        <taxon>Ecdysozoa</taxon>
        <taxon>Nematoda</taxon>
        <taxon>Enoplea</taxon>
        <taxon>Dorylaimia</taxon>
        <taxon>Trichinellida</taxon>
        <taxon>Trichinellidae</taxon>
        <taxon>Trichinella</taxon>
    </lineage>
</organism>
<evidence type="ECO:0000313" key="2">
    <source>
        <dbReference type="Proteomes" id="UP000055024"/>
    </source>
</evidence>
<keyword evidence="2" id="KW-1185">Reference proteome</keyword>
<accession>A0A0V1GL67</accession>
<dbReference type="AlphaFoldDB" id="A0A0V1GL67"/>
<evidence type="ECO:0000313" key="1">
    <source>
        <dbReference type="EMBL" id="KRY98817.1"/>
    </source>
</evidence>
<dbReference type="EMBL" id="JYDP01001148">
    <property type="protein sequence ID" value="KRY98817.1"/>
    <property type="molecule type" value="Genomic_DNA"/>
</dbReference>
<sequence>MTLAEMPNQGERAVETKSREVLAYRKLLWMSPERHNEILTDTVANVCRQPLDEYRNPSGGVEEIPKELKGFATP</sequence>
<dbReference type="Proteomes" id="UP000055024">
    <property type="component" value="Unassembled WGS sequence"/>
</dbReference>
<protein>
    <submittedName>
        <fullName evidence="1">Uncharacterized protein</fullName>
    </submittedName>
</protein>
<reference evidence="1 2" key="1">
    <citation type="submission" date="2015-01" db="EMBL/GenBank/DDBJ databases">
        <title>Evolution of Trichinella species and genotypes.</title>
        <authorList>
            <person name="Korhonen P.K."/>
            <person name="Edoardo P."/>
            <person name="Giuseppe L.R."/>
            <person name="Gasser R.B."/>
        </authorList>
    </citation>
    <scope>NUCLEOTIDE SEQUENCE [LARGE SCALE GENOMIC DNA]</scope>
    <source>
        <strain evidence="1">ISS1029</strain>
    </source>
</reference>
<name>A0A0V1GL67_9BILA</name>